<dbReference type="GO" id="GO:0008408">
    <property type="term" value="F:3'-5' exonuclease activity"/>
    <property type="evidence" value="ECO:0007669"/>
    <property type="project" value="TreeGrafter"/>
</dbReference>
<dbReference type="InterPro" id="IPR013520">
    <property type="entry name" value="Ribonucl_H"/>
</dbReference>
<accession>A0A1Z3N582</accession>
<dbReference type="NCBIfam" id="TIGR00573">
    <property type="entry name" value="dnaq"/>
    <property type="match status" value="1"/>
</dbReference>
<dbReference type="AlphaFoldDB" id="A0A1Z3N582"/>
<dbReference type="Proteomes" id="UP000197003">
    <property type="component" value="Chromosome"/>
</dbReference>
<dbReference type="GO" id="GO:0005829">
    <property type="term" value="C:cytosol"/>
    <property type="evidence" value="ECO:0007669"/>
    <property type="project" value="TreeGrafter"/>
</dbReference>
<dbReference type="SUPFAM" id="SSF53098">
    <property type="entry name" value="Ribonuclease H-like"/>
    <property type="match status" value="1"/>
</dbReference>
<dbReference type="CDD" id="cd06127">
    <property type="entry name" value="DEDDh"/>
    <property type="match status" value="1"/>
</dbReference>
<protein>
    <submittedName>
        <fullName evidence="4">Exonuclease</fullName>
    </submittedName>
</protein>
<comment type="function">
    <text evidence="1">DNA polymerase III is a complex, multichain enzyme responsible for most of the replicative synthesis in bacteria. The epsilon subunit contain the editing function and is a proofreading 3'-5' exonuclease.</text>
</comment>
<dbReference type="InterPro" id="IPR036397">
    <property type="entry name" value="RNaseH_sf"/>
</dbReference>
<dbReference type="Pfam" id="PF13280">
    <property type="entry name" value="WYL"/>
    <property type="match status" value="1"/>
</dbReference>
<keyword evidence="4" id="KW-0269">Exonuclease</keyword>
<dbReference type="OrthoDB" id="5289675at2"/>
<evidence type="ECO:0000313" key="4">
    <source>
        <dbReference type="EMBL" id="ASD62636.1"/>
    </source>
</evidence>
<keyword evidence="4" id="KW-0540">Nuclease</keyword>
<sequence length="276" mass="31127">MNLDLPLNEYTYVAFDTETSGAYPVGHDVVEFGAVKWYKGEEVGRLQFLFKPRELMTDFIIGIHGITNEMVADAPLITEKIREIHEFFKGAIVMAHHAPFDLGFMAIDFEKNQLPLLPEPALCTSLLSRKWIHGVENHKLQTLVRHLNIDGGQAHRAYDDAKACLQVGLACFAKMPPEMTLAGAIKSQGKNLWWKDYSLASLSAPQFKSIIEAIQTKKDVDMVYEGGSDRGSTRRVTPIGIVRNPDGDYLQAFCHKDQAAKRYYLNRISDAQIIWI</sequence>
<dbReference type="GO" id="GO:0003677">
    <property type="term" value="F:DNA binding"/>
    <property type="evidence" value="ECO:0007669"/>
    <property type="project" value="InterPro"/>
</dbReference>
<dbReference type="EMBL" id="CP020946">
    <property type="protein sequence ID" value="ASD62636.1"/>
    <property type="molecule type" value="Genomic_DNA"/>
</dbReference>
<dbReference type="InterPro" id="IPR006054">
    <property type="entry name" value="DnaQ"/>
</dbReference>
<evidence type="ECO:0000259" key="3">
    <source>
        <dbReference type="SMART" id="SM00479"/>
    </source>
</evidence>
<name>A0A1Z3N582_BDEBC</name>
<dbReference type="FunFam" id="3.30.420.10:FF:000045">
    <property type="entry name" value="3'-5' exonuclease DinG"/>
    <property type="match status" value="1"/>
</dbReference>
<dbReference type="Gene3D" id="3.30.420.10">
    <property type="entry name" value="Ribonuclease H-like superfamily/Ribonuclease H"/>
    <property type="match status" value="1"/>
</dbReference>
<dbReference type="SMART" id="SM00479">
    <property type="entry name" value="EXOIII"/>
    <property type="match status" value="1"/>
</dbReference>
<dbReference type="PROSITE" id="PS52050">
    <property type="entry name" value="WYL"/>
    <property type="match status" value="1"/>
</dbReference>
<keyword evidence="4" id="KW-0378">Hydrolase</keyword>
<dbReference type="InterPro" id="IPR012337">
    <property type="entry name" value="RNaseH-like_sf"/>
</dbReference>
<dbReference type="GO" id="GO:0045004">
    <property type="term" value="P:DNA replication proofreading"/>
    <property type="evidence" value="ECO:0007669"/>
    <property type="project" value="TreeGrafter"/>
</dbReference>
<dbReference type="GO" id="GO:0003887">
    <property type="term" value="F:DNA-directed DNA polymerase activity"/>
    <property type="evidence" value="ECO:0007669"/>
    <property type="project" value="InterPro"/>
</dbReference>
<evidence type="ECO:0000313" key="5">
    <source>
        <dbReference type="Proteomes" id="UP000197003"/>
    </source>
</evidence>
<dbReference type="RefSeq" id="WP_088564261.1">
    <property type="nucleotide sequence ID" value="NZ_CP020946.1"/>
</dbReference>
<organism evidence="4 5">
    <name type="scientific">Bdellovibrio bacteriovorus</name>
    <dbReference type="NCBI Taxonomy" id="959"/>
    <lineage>
        <taxon>Bacteria</taxon>
        <taxon>Pseudomonadati</taxon>
        <taxon>Bdellovibrionota</taxon>
        <taxon>Bdellovibrionia</taxon>
        <taxon>Bdellovibrionales</taxon>
        <taxon>Pseudobdellovibrionaceae</taxon>
        <taxon>Bdellovibrio</taxon>
    </lineage>
</organism>
<dbReference type="PANTHER" id="PTHR30231">
    <property type="entry name" value="DNA POLYMERASE III SUBUNIT EPSILON"/>
    <property type="match status" value="1"/>
</dbReference>
<evidence type="ECO:0000256" key="2">
    <source>
        <dbReference type="ARBA" id="ARBA00026073"/>
    </source>
</evidence>
<evidence type="ECO:0000256" key="1">
    <source>
        <dbReference type="ARBA" id="ARBA00025483"/>
    </source>
</evidence>
<gene>
    <name evidence="4" type="ORF">B9G79_03145</name>
</gene>
<proteinExistence type="predicted"/>
<comment type="subunit">
    <text evidence="2">DNA polymerase III contains a core (composed of alpha, epsilon and theta chains) that associates with a tau subunit. This core dimerizes to form the POLIII' complex. PolIII' associates with the gamma complex (composed of gamma, delta, delta', psi and chi chains) and with the beta chain to form the complete DNA polymerase III complex.</text>
</comment>
<reference evidence="4 5" key="1">
    <citation type="submission" date="2017-04" db="EMBL/GenBank/DDBJ databases">
        <title>Whole genome sequence of Bdellovibrio bacteriovorus strain SSB218315.</title>
        <authorList>
            <person name="Oyedara O."/>
            <person name="Rodriguez-Perez M.A."/>
        </authorList>
    </citation>
    <scope>NUCLEOTIDE SEQUENCE [LARGE SCALE GENOMIC DNA]</scope>
    <source>
        <strain evidence="4 5">SSB218315</strain>
    </source>
</reference>
<dbReference type="Pfam" id="PF00929">
    <property type="entry name" value="RNase_T"/>
    <property type="match status" value="1"/>
</dbReference>
<feature type="domain" description="Exonuclease" evidence="3">
    <location>
        <begin position="11"/>
        <end position="177"/>
    </location>
</feature>
<dbReference type="PANTHER" id="PTHR30231:SF37">
    <property type="entry name" value="EXODEOXYRIBONUCLEASE 10"/>
    <property type="match status" value="1"/>
</dbReference>
<dbReference type="InterPro" id="IPR026881">
    <property type="entry name" value="WYL_dom"/>
</dbReference>